<dbReference type="RefSeq" id="WP_380687079.1">
    <property type="nucleotide sequence ID" value="NZ_JBHRSS010000003.1"/>
</dbReference>
<feature type="compositionally biased region" description="Basic and acidic residues" evidence="1">
    <location>
        <begin position="410"/>
        <end position="436"/>
    </location>
</feature>
<accession>A0ABV7EKJ2</accession>
<sequence length="436" mass="50270">MNRSIYRCAFQTALAAGLILQAAGALADQTYWLDDEFEAVAKAHATRKAIVADERDGPGWPVEIRRIRYDQLHFRGYSSTPDLRDADQKWVGAYQLYRFAGEHRLEEVGTRNMAGERNGLAVGFTRDGDLAYETPYVDGVMQGMGRIYVRGELRHLTPLVNGQREGIQTTYYDGRIRKITELHDDKIDGMVEEYGYGRSPQVLTRRAHYRAGKLNGWERIWSLDGALMKETQYVDDKKNGVERRWEDQAAGHLDAVYHYRNGKLYGLLQEYSGGRLDEERVLGDDKRRLRRTQFWPIKGSPRKVEERIDTDKQGREQRVTENFSNTGHLVTRRIIFADTPHRIVTRFAGDGGIIYREEVVAGKKTGLQIDETYEGGYEWRRYDDEGRLHGEQADHRRDGTINRWQMNHGKPADEAAARAMEDEQAARARRDRTRPA</sequence>
<evidence type="ECO:0000256" key="1">
    <source>
        <dbReference type="SAM" id="MobiDB-lite"/>
    </source>
</evidence>
<evidence type="ECO:0000313" key="3">
    <source>
        <dbReference type="EMBL" id="MFC3103239.1"/>
    </source>
</evidence>
<dbReference type="Gene3D" id="2.20.110.10">
    <property type="entry name" value="Histone H3 K4-specific methyltransferase SET7/9 N-terminal domain"/>
    <property type="match status" value="2"/>
</dbReference>
<comment type="caution">
    <text evidence="3">The sequence shown here is derived from an EMBL/GenBank/DDBJ whole genome shotgun (WGS) entry which is preliminary data.</text>
</comment>
<dbReference type="Proteomes" id="UP001595462">
    <property type="component" value="Unassembled WGS sequence"/>
</dbReference>
<keyword evidence="4" id="KW-1185">Reference proteome</keyword>
<feature type="chain" id="PRO_5045297482" evidence="2">
    <location>
        <begin position="28"/>
        <end position="436"/>
    </location>
</feature>
<organism evidence="3 4">
    <name type="scientific">Salinisphaera aquimarina</name>
    <dbReference type="NCBI Taxonomy" id="2094031"/>
    <lineage>
        <taxon>Bacteria</taxon>
        <taxon>Pseudomonadati</taxon>
        <taxon>Pseudomonadota</taxon>
        <taxon>Gammaproteobacteria</taxon>
        <taxon>Salinisphaerales</taxon>
        <taxon>Salinisphaeraceae</taxon>
        <taxon>Salinisphaera</taxon>
    </lineage>
</organism>
<feature type="region of interest" description="Disordered" evidence="1">
    <location>
        <begin position="403"/>
        <end position="436"/>
    </location>
</feature>
<dbReference type="EMBL" id="JBHRSS010000003">
    <property type="protein sequence ID" value="MFC3103239.1"/>
    <property type="molecule type" value="Genomic_DNA"/>
</dbReference>
<reference evidence="4" key="1">
    <citation type="journal article" date="2019" name="Int. J. Syst. Evol. Microbiol.">
        <title>The Global Catalogue of Microorganisms (GCM) 10K type strain sequencing project: providing services to taxonomists for standard genome sequencing and annotation.</title>
        <authorList>
            <consortium name="The Broad Institute Genomics Platform"/>
            <consortium name="The Broad Institute Genome Sequencing Center for Infectious Disease"/>
            <person name="Wu L."/>
            <person name="Ma J."/>
        </authorList>
    </citation>
    <scope>NUCLEOTIDE SEQUENCE [LARGE SCALE GENOMIC DNA]</scope>
    <source>
        <strain evidence="4">KCTC 52640</strain>
    </source>
</reference>
<protein>
    <submittedName>
        <fullName evidence="3">Toxin-antitoxin system YwqK family antitoxin</fullName>
    </submittedName>
</protein>
<gene>
    <name evidence="3" type="ORF">ACFOSU_04970</name>
</gene>
<feature type="signal peptide" evidence="2">
    <location>
        <begin position="1"/>
        <end position="27"/>
    </location>
</feature>
<keyword evidence="2" id="KW-0732">Signal</keyword>
<dbReference type="SUPFAM" id="SSF82185">
    <property type="entry name" value="Histone H3 K4-specific methyltransferase SET7/9 N-terminal domain"/>
    <property type="match status" value="1"/>
</dbReference>
<proteinExistence type="predicted"/>
<evidence type="ECO:0000256" key="2">
    <source>
        <dbReference type="SAM" id="SignalP"/>
    </source>
</evidence>
<evidence type="ECO:0000313" key="4">
    <source>
        <dbReference type="Proteomes" id="UP001595462"/>
    </source>
</evidence>
<name>A0ABV7EKJ2_9GAMM</name>